<accession>A0ACB8U4E1</accession>
<comment type="caution">
    <text evidence="1">The sequence shown here is derived from an EMBL/GenBank/DDBJ whole genome shotgun (WGS) entry which is preliminary data.</text>
</comment>
<gene>
    <name evidence="1" type="ORF">BDY19DRAFT_993483</name>
</gene>
<keyword evidence="2" id="KW-1185">Reference proteome</keyword>
<reference evidence="1" key="1">
    <citation type="journal article" date="2021" name="Environ. Microbiol.">
        <title>Gene family expansions and transcriptome signatures uncover fungal adaptations to wood decay.</title>
        <authorList>
            <person name="Hage H."/>
            <person name="Miyauchi S."/>
            <person name="Viragh M."/>
            <person name="Drula E."/>
            <person name="Min B."/>
            <person name="Chaduli D."/>
            <person name="Navarro D."/>
            <person name="Favel A."/>
            <person name="Norest M."/>
            <person name="Lesage-Meessen L."/>
            <person name="Balint B."/>
            <person name="Merenyi Z."/>
            <person name="de Eugenio L."/>
            <person name="Morin E."/>
            <person name="Martinez A.T."/>
            <person name="Baldrian P."/>
            <person name="Stursova M."/>
            <person name="Martinez M.J."/>
            <person name="Novotny C."/>
            <person name="Magnuson J.K."/>
            <person name="Spatafora J.W."/>
            <person name="Maurice S."/>
            <person name="Pangilinan J."/>
            <person name="Andreopoulos W."/>
            <person name="LaButti K."/>
            <person name="Hundley H."/>
            <person name="Na H."/>
            <person name="Kuo A."/>
            <person name="Barry K."/>
            <person name="Lipzen A."/>
            <person name="Henrissat B."/>
            <person name="Riley R."/>
            <person name="Ahrendt S."/>
            <person name="Nagy L.G."/>
            <person name="Grigoriev I.V."/>
            <person name="Martin F."/>
            <person name="Rosso M.N."/>
        </authorList>
    </citation>
    <scope>NUCLEOTIDE SEQUENCE</scope>
    <source>
        <strain evidence="1">CBS 384.51</strain>
    </source>
</reference>
<dbReference type="Proteomes" id="UP001055072">
    <property type="component" value="Unassembled WGS sequence"/>
</dbReference>
<protein>
    <submittedName>
        <fullName evidence="1">Uncharacterized protein</fullName>
    </submittedName>
</protein>
<sequence>MTSYESASPSTPQIVRVPPSPLPEAHAQSNEISNDHHTTTNTNSELSDIDVDSDFEYDDEDDPAAHDKFQPELSWTSAAEDVANGIQYVKERFPGDNIPYLPTPFRQEPIKVEVNDKVVVLDEVSEHAVRVRLVRTGEVGIVPMWNVEGPFEKLARQNMLWNEIATSPVSEHPTTINSLRMPQRRYSTDEEPDLDEEELDPDWPLTPTSPVTAFLPSTSSSTSSSFTRRPPLALPSSTIYNSKATSSKSSSTNPFRLKRKVEFSSSPRKMIFRYFPPNDPQSQWDSDSDSESGEPDESHASHSEDSTPKVEEEDSNWWWDGWEEAREEEEEHEEENHIDLDKERERWRELQRQRGYIVA</sequence>
<name>A0ACB8U4E1_9APHY</name>
<evidence type="ECO:0000313" key="2">
    <source>
        <dbReference type="Proteomes" id="UP001055072"/>
    </source>
</evidence>
<proteinExistence type="predicted"/>
<evidence type="ECO:0000313" key="1">
    <source>
        <dbReference type="EMBL" id="KAI0089267.1"/>
    </source>
</evidence>
<dbReference type="EMBL" id="MU274911">
    <property type="protein sequence ID" value="KAI0089267.1"/>
    <property type="molecule type" value="Genomic_DNA"/>
</dbReference>
<organism evidence="1 2">
    <name type="scientific">Irpex rosettiformis</name>
    <dbReference type="NCBI Taxonomy" id="378272"/>
    <lineage>
        <taxon>Eukaryota</taxon>
        <taxon>Fungi</taxon>
        <taxon>Dikarya</taxon>
        <taxon>Basidiomycota</taxon>
        <taxon>Agaricomycotina</taxon>
        <taxon>Agaricomycetes</taxon>
        <taxon>Polyporales</taxon>
        <taxon>Irpicaceae</taxon>
        <taxon>Irpex</taxon>
    </lineage>
</organism>